<protein>
    <submittedName>
        <fullName evidence="2">Uncharacterized protein</fullName>
    </submittedName>
</protein>
<proteinExistence type="predicted"/>
<dbReference type="RefSeq" id="XP_062770320.1">
    <property type="nucleotide sequence ID" value="XM_062907374.1"/>
</dbReference>
<organism evidence="2 3">
    <name type="scientific">Podospora pseudopauciseta</name>
    <dbReference type="NCBI Taxonomy" id="2093780"/>
    <lineage>
        <taxon>Eukaryota</taxon>
        <taxon>Fungi</taxon>
        <taxon>Dikarya</taxon>
        <taxon>Ascomycota</taxon>
        <taxon>Pezizomycotina</taxon>
        <taxon>Sordariomycetes</taxon>
        <taxon>Sordariomycetidae</taxon>
        <taxon>Sordariales</taxon>
        <taxon>Podosporaceae</taxon>
        <taxon>Podospora</taxon>
    </lineage>
</organism>
<accession>A0ABR0HZ65</accession>
<keyword evidence="3" id="KW-1185">Reference proteome</keyword>
<gene>
    <name evidence="2" type="ORF">QC763_107935</name>
</gene>
<feature type="compositionally biased region" description="Polar residues" evidence="1">
    <location>
        <begin position="7"/>
        <end position="29"/>
    </location>
</feature>
<sequence length="47" mass="5232">MVDQHQHLNSTGSTEQAKGTSQANSSLQSGKRHTEFSCGFSQQRRRP</sequence>
<dbReference type="Proteomes" id="UP001326199">
    <property type="component" value="Unassembled WGS sequence"/>
</dbReference>
<evidence type="ECO:0000313" key="2">
    <source>
        <dbReference type="EMBL" id="KAK4672998.1"/>
    </source>
</evidence>
<dbReference type="EMBL" id="JAFFHB010000001">
    <property type="protein sequence ID" value="KAK4672998.1"/>
    <property type="molecule type" value="Genomic_DNA"/>
</dbReference>
<evidence type="ECO:0000313" key="3">
    <source>
        <dbReference type="Proteomes" id="UP001326199"/>
    </source>
</evidence>
<name>A0ABR0HZ65_9PEZI</name>
<comment type="caution">
    <text evidence="2">The sequence shown here is derived from an EMBL/GenBank/DDBJ whole genome shotgun (WGS) entry which is preliminary data.</text>
</comment>
<dbReference type="GeneID" id="87927717"/>
<reference evidence="2 3" key="1">
    <citation type="journal article" date="2023" name="bioRxiv">
        <title>High-quality genome assemblies of four members of thePodospora anserinaspecies complex.</title>
        <authorList>
            <person name="Ament-Velasquez S.L."/>
            <person name="Vogan A.A."/>
            <person name="Wallerman O."/>
            <person name="Hartmann F."/>
            <person name="Gautier V."/>
            <person name="Silar P."/>
            <person name="Giraud T."/>
            <person name="Johannesson H."/>
        </authorList>
    </citation>
    <scope>NUCLEOTIDE SEQUENCE [LARGE SCALE GENOMIC DNA]</scope>
    <source>
        <strain evidence="2 3">CBS 411.78</strain>
    </source>
</reference>
<feature type="region of interest" description="Disordered" evidence="1">
    <location>
        <begin position="1"/>
        <end position="47"/>
    </location>
</feature>
<evidence type="ECO:0000256" key="1">
    <source>
        <dbReference type="SAM" id="MobiDB-lite"/>
    </source>
</evidence>